<name>A0A4C1XAE0_EUMVA</name>
<accession>A0A4C1XAE0</accession>
<sequence>MTTPETPTLSAMPQTSENEQTLSLLMFYRSVHCEYDGNNRAHEGRRRTRHVPCVLMNELSVCTLGPRHRGRGARRDRLARPSFLAYVHFYVDTNGNIKTAKRMWRGNSVTSDLLFIKFSERNNDTNSIECFEPYEMQFRNPYLHSVRALTYLKNTFPELSGIGLFQSSIAKINFHQK</sequence>
<evidence type="ECO:0000313" key="1">
    <source>
        <dbReference type="EMBL" id="GBP60133.1"/>
    </source>
</evidence>
<reference evidence="1 2" key="1">
    <citation type="journal article" date="2019" name="Commun. Biol.">
        <title>The bagworm genome reveals a unique fibroin gene that provides high tensile strength.</title>
        <authorList>
            <person name="Kono N."/>
            <person name="Nakamura H."/>
            <person name="Ohtoshi R."/>
            <person name="Tomita M."/>
            <person name="Numata K."/>
            <person name="Arakawa K."/>
        </authorList>
    </citation>
    <scope>NUCLEOTIDE SEQUENCE [LARGE SCALE GENOMIC DNA]</scope>
</reference>
<dbReference type="AlphaFoldDB" id="A0A4C1XAE0"/>
<dbReference type="Proteomes" id="UP000299102">
    <property type="component" value="Unassembled WGS sequence"/>
</dbReference>
<proteinExistence type="predicted"/>
<protein>
    <submittedName>
        <fullName evidence="1">Uncharacterized protein</fullName>
    </submittedName>
</protein>
<organism evidence="1 2">
    <name type="scientific">Eumeta variegata</name>
    <name type="common">Bagworm moth</name>
    <name type="synonym">Eumeta japonica</name>
    <dbReference type="NCBI Taxonomy" id="151549"/>
    <lineage>
        <taxon>Eukaryota</taxon>
        <taxon>Metazoa</taxon>
        <taxon>Ecdysozoa</taxon>
        <taxon>Arthropoda</taxon>
        <taxon>Hexapoda</taxon>
        <taxon>Insecta</taxon>
        <taxon>Pterygota</taxon>
        <taxon>Neoptera</taxon>
        <taxon>Endopterygota</taxon>
        <taxon>Lepidoptera</taxon>
        <taxon>Glossata</taxon>
        <taxon>Ditrysia</taxon>
        <taxon>Tineoidea</taxon>
        <taxon>Psychidae</taxon>
        <taxon>Oiketicinae</taxon>
        <taxon>Eumeta</taxon>
    </lineage>
</organism>
<dbReference type="EMBL" id="BGZK01000780">
    <property type="protein sequence ID" value="GBP60133.1"/>
    <property type="molecule type" value="Genomic_DNA"/>
</dbReference>
<gene>
    <name evidence="1" type="ORF">EVAR_41822_1</name>
</gene>
<comment type="caution">
    <text evidence="1">The sequence shown here is derived from an EMBL/GenBank/DDBJ whole genome shotgun (WGS) entry which is preliminary data.</text>
</comment>
<keyword evidence="2" id="KW-1185">Reference proteome</keyword>
<evidence type="ECO:0000313" key="2">
    <source>
        <dbReference type="Proteomes" id="UP000299102"/>
    </source>
</evidence>